<dbReference type="NCBIfam" id="TIGR03944">
    <property type="entry name" value="dehyd_SbnB_fam"/>
    <property type="match status" value="1"/>
</dbReference>
<keyword evidence="2" id="KW-1185">Reference proteome</keyword>
<dbReference type="InterPro" id="IPR023866">
    <property type="entry name" value="SbnB"/>
</dbReference>
<dbReference type="GO" id="GO:0005737">
    <property type="term" value="C:cytoplasm"/>
    <property type="evidence" value="ECO:0007669"/>
    <property type="project" value="TreeGrafter"/>
</dbReference>
<dbReference type="PANTHER" id="PTHR13812">
    <property type="entry name" value="KETIMINE REDUCTASE MU-CRYSTALLIN"/>
    <property type="match status" value="1"/>
</dbReference>
<dbReference type="eggNOG" id="COG2423">
    <property type="taxonomic scope" value="Bacteria"/>
</dbReference>
<dbReference type="PANTHER" id="PTHR13812:SF19">
    <property type="entry name" value="KETIMINE REDUCTASE MU-CRYSTALLIN"/>
    <property type="match status" value="1"/>
</dbReference>
<dbReference type="PATRIC" id="fig|421052.3.peg.1779"/>
<dbReference type="OrthoDB" id="9809203at2"/>
<organism evidence="1 2">
    <name type="scientific">Acinetobacter rudis CIP 110305</name>
    <dbReference type="NCBI Taxonomy" id="421052"/>
    <lineage>
        <taxon>Bacteria</taxon>
        <taxon>Pseudomonadati</taxon>
        <taxon>Pseudomonadota</taxon>
        <taxon>Gammaproteobacteria</taxon>
        <taxon>Moraxellales</taxon>
        <taxon>Moraxellaceae</taxon>
        <taxon>Acinetobacter</taxon>
    </lineage>
</organism>
<dbReference type="HOGENOM" id="CLU_042088_3_0_6"/>
<evidence type="ECO:0000313" key="1">
    <source>
        <dbReference type="EMBL" id="EPF73943.1"/>
    </source>
</evidence>
<dbReference type="InterPro" id="IPR023401">
    <property type="entry name" value="ODC_N"/>
</dbReference>
<dbReference type="EMBL" id="ATGI01000022">
    <property type="protein sequence ID" value="EPF73943.1"/>
    <property type="molecule type" value="Genomic_DNA"/>
</dbReference>
<dbReference type="GO" id="GO:0019290">
    <property type="term" value="P:siderophore biosynthetic process"/>
    <property type="evidence" value="ECO:0007669"/>
    <property type="project" value="InterPro"/>
</dbReference>
<dbReference type="AlphaFoldDB" id="S3N667"/>
<dbReference type="PIRSF" id="PIRSF001439">
    <property type="entry name" value="CryM"/>
    <property type="match status" value="1"/>
</dbReference>
<dbReference type="RefSeq" id="WP_016656229.1">
    <property type="nucleotide sequence ID" value="NZ_KE340353.1"/>
</dbReference>
<dbReference type="InterPro" id="IPR036291">
    <property type="entry name" value="NAD(P)-bd_dom_sf"/>
</dbReference>
<dbReference type="Gene3D" id="3.30.1780.10">
    <property type="entry name" value="ornithine cyclodeaminase, domain 1"/>
    <property type="match status" value="1"/>
</dbReference>
<protein>
    <submittedName>
        <fullName evidence="1">2,3-diaminopropionate biosynthesis protein SbnB</fullName>
    </submittedName>
</protein>
<dbReference type="Gene3D" id="3.40.50.720">
    <property type="entry name" value="NAD(P)-binding Rossmann-like Domain"/>
    <property type="match status" value="1"/>
</dbReference>
<sequence length="345" mass="38821">MQDKQFSFEIISGDYINDVISTSRRAIIKLISQTYLTHHLGKTENPDSYFLHFKNKPEARIIALPAAIDDPEIHVCVSGIKWIASYPLNIDKNLQRASAVIILNDYKTGYPFVCLEASQISAARTAASAVLAAQYLSTKGKKSKSLSIIGSGIIARTILTFFIDDGWCFDEILIYDLSEEHRINFFKSLNLKKTCSVRVVSNLEESLSADIVLFSTTATSPYVTGDFRFAPQQLILNISLRDLSPEIILNSNNVLDDIEHCMKANTSAHLAEQKYAHRDFINGTLSQVINNEITLDKRKATIFSPFGLGVLDLSLAMFIYHCNKESSGRYIIPNFFKNPERWSFK</sequence>
<dbReference type="InterPro" id="IPR003462">
    <property type="entry name" value="ODC_Mu_crystall"/>
</dbReference>
<proteinExistence type="predicted"/>
<dbReference type="Pfam" id="PF02423">
    <property type="entry name" value="OCD_Mu_crystall"/>
    <property type="match status" value="1"/>
</dbReference>
<dbReference type="GO" id="GO:0016639">
    <property type="term" value="F:oxidoreductase activity, acting on the CH-NH2 group of donors, NAD or NADP as acceptor"/>
    <property type="evidence" value="ECO:0007669"/>
    <property type="project" value="InterPro"/>
</dbReference>
<reference evidence="1 2" key="1">
    <citation type="submission" date="2013-06" db="EMBL/GenBank/DDBJ databases">
        <title>The Genome Sequence of Acinetobacter rudis CIP 110305.</title>
        <authorList>
            <consortium name="The Broad Institute Genome Sequencing Platform"/>
            <consortium name="The Broad Institute Genome Sequencing Center for Infectious Disease"/>
            <person name="Cerqueira G."/>
            <person name="Feldgarden M."/>
            <person name="Courvalin P."/>
            <person name="Perichon B."/>
            <person name="Grillot-Courvalin C."/>
            <person name="Clermont D."/>
            <person name="Rocha E."/>
            <person name="Yoon E.-J."/>
            <person name="Nemec A."/>
            <person name="Young S.K."/>
            <person name="Zeng Q."/>
            <person name="Gargeya S."/>
            <person name="Fitzgerald M."/>
            <person name="Abouelleil A."/>
            <person name="Alvarado L."/>
            <person name="Berlin A.M."/>
            <person name="Chapman S.B."/>
            <person name="Dewar J."/>
            <person name="Goldberg J."/>
            <person name="Griggs A."/>
            <person name="Gujja S."/>
            <person name="Hansen M."/>
            <person name="Howarth C."/>
            <person name="Imamovic A."/>
            <person name="Larimer J."/>
            <person name="McCowan C."/>
            <person name="Murphy C."/>
            <person name="Pearson M."/>
            <person name="Priest M."/>
            <person name="Roberts A."/>
            <person name="Saif S."/>
            <person name="Shea T."/>
            <person name="Sykes S."/>
            <person name="Wortman J."/>
            <person name="Nusbaum C."/>
            <person name="Birren B."/>
        </authorList>
    </citation>
    <scope>NUCLEOTIDE SEQUENCE [LARGE SCALE GENOMIC DNA]</scope>
    <source>
        <strain evidence="1 2">CIP 110305</strain>
    </source>
</reference>
<gene>
    <name evidence="1" type="ORF">F945_01822</name>
</gene>
<dbReference type="Proteomes" id="UP000014568">
    <property type="component" value="Unassembled WGS sequence"/>
</dbReference>
<dbReference type="STRING" id="632955.GCA_000829675_02557"/>
<comment type="caution">
    <text evidence="1">The sequence shown here is derived from an EMBL/GenBank/DDBJ whole genome shotgun (WGS) entry which is preliminary data.</text>
</comment>
<accession>S3N667</accession>
<evidence type="ECO:0000313" key="2">
    <source>
        <dbReference type="Proteomes" id="UP000014568"/>
    </source>
</evidence>
<dbReference type="SUPFAM" id="SSF51735">
    <property type="entry name" value="NAD(P)-binding Rossmann-fold domains"/>
    <property type="match status" value="1"/>
</dbReference>
<name>S3N667_9GAMM</name>